<evidence type="ECO:0000256" key="11">
    <source>
        <dbReference type="ARBA" id="ARBA00022989"/>
    </source>
</evidence>
<dbReference type="Proteomes" id="UP000032300">
    <property type="component" value="Chromosome"/>
</dbReference>
<evidence type="ECO:0000256" key="8">
    <source>
        <dbReference type="ARBA" id="ARBA00022741"/>
    </source>
</evidence>
<evidence type="ECO:0000256" key="1">
    <source>
        <dbReference type="ARBA" id="ARBA00000085"/>
    </source>
</evidence>
<dbReference type="EC" id="2.7.13.3" evidence="3"/>
<evidence type="ECO:0000259" key="15">
    <source>
        <dbReference type="PROSITE" id="PS50109"/>
    </source>
</evidence>
<keyword evidence="10" id="KW-0067">ATP-binding</keyword>
<dbReference type="GO" id="GO:0005524">
    <property type="term" value="F:ATP binding"/>
    <property type="evidence" value="ECO:0007669"/>
    <property type="project" value="UniProtKB-KW"/>
</dbReference>
<reference evidence="17 18" key="1">
    <citation type="journal article" date="2015" name="Int. J. Syst. Evol. Microbiol.">
        <title>Sphingomonas hengshuiensis sp. nov., isolated from lake wetland.</title>
        <authorList>
            <person name="Wei S."/>
            <person name="Wang T."/>
            <person name="Liu H."/>
            <person name="Zhang C."/>
            <person name="Guo J."/>
            <person name="Wang Q."/>
            <person name="Liang K."/>
            <person name="Zhang Z."/>
        </authorList>
    </citation>
    <scope>NUCLEOTIDE SEQUENCE [LARGE SCALE GENOMIC DNA]</scope>
    <source>
        <strain evidence="17 18">WHSC-8</strain>
    </source>
</reference>
<dbReference type="GO" id="GO:0000155">
    <property type="term" value="F:phosphorelay sensor kinase activity"/>
    <property type="evidence" value="ECO:0007669"/>
    <property type="project" value="InterPro"/>
</dbReference>
<dbReference type="Gene3D" id="3.30.565.10">
    <property type="entry name" value="Histidine kinase-like ATPase, C-terminal domain"/>
    <property type="match status" value="1"/>
</dbReference>
<evidence type="ECO:0000313" key="17">
    <source>
        <dbReference type="EMBL" id="AJP74515.1"/>
    </source>
</evidence>
<accession>A0A7U5BFW9</accession>
<dbReference type="InterPro" id="IPR005467">
    <property type="entry name" value="His_kinase_dom"/>
</dbReference>
<feature type="domain" description="HAMP" evidence="16">
    <location>
        <begin position="156"/>
        <end position="207"/>
    </location>
</feature>
<reference evidence="17 18" key="2">
    <citation type="submission" date="2015-02" db="EMBL/GenBank/DDBJ databases">
        <title>The complete genome of Sphingomonas hengshuiensis sp. WHSC-8 isolated from soil of Hengshui Lake.</title>
        <authorList>
            <person name="Wei S."/>
            <person name="Guo J."/>
            <person name="Su C."/>
            <person name="Wu R."/>
            <person name="Zhang Z."/>
            <person name="Liang K."/>
            <person name="Li H."/>
            <person name="Wang T."/>
            <person name="Liu H."/>
            <person name="Zhang C."/>
            <person name="Li Z."/>
            <person name="Wang Q."/>
            <person name="Meng J."/>
        </authorList>
    </citation>
    <scope>NUCLEOTIDE SEQUENCE [LARGE SCALE GENOMIC DNA]</scope>
    <source>
        <strain evidence="17 18">WHSC-8</strain>
    </source>
</reference>
<dbReference type="AlphaFoldDB" id="A0A7U5BFW9"/>
<evidence type="ECO:0000259" key="16">
    <source>
        <dbReference type="PROSITE" id="PS50885"/>
    </source>
</evidence>
<keyword evidence="12" id="KW-0902">Two-component regulatory system</keyword>
<evidence type="ECO:0000256" key="2">
    <source>
        <dbReference type="ARBA" id="ARBA00004429"/>
    </source>
</evidence>
<evidence type="ECO:0000256" key="10">
    <source>
        <dbReference type="ARBA" id="ARBA00022840"/>
    </source>
</evidence>
<evidence type="ECO:0000256" key="4">
    <source>
        <dbReference type="ARBA" id="ARBA00022519"/>
    </source>
</evidence>
<keyword evidence="18" id="KW-1185">Reference proteome</keyword>
<dbReference type="Pfam" id="PF02518">
    <property type="entry name" value="HATPase_c"/>
    <property type="match status" value="1"/>
</dbReference>
<dbReference type="PRINTS" id="PR00344">
    <property type="entry name" value="BCTRLSENSOR"/>
</dbReference>
<dbReference type="InterPro" id="IPR003660">
    <property type="entry name" value="HAMP_dom"/>
</dbReference>
<keyword evidence="13 14" id="KW-0472">Membrane</keyword>
<evidence type="ECO:0000256" key="3">
    <source>
        <dbReference type="ARBA" id="ARBA00012438"/>
    </source>
</evidence>
<dbReference type="InterPro" id="IPR050980">
    <property type="entry name" value="2C_sensor_his_kinase"/>
</dbReference>
<evidence type="ECO:0000256" key="9">
    <source>
        <dbReference type="ARBA" id="ARBA00022777"/>
    </source>
</evidence>
<feature type="domain" description="Histidine kinase" evidence="15">
    <location>
        <begin position="215"/>
        <end position="411"/>
    </location>
</feature>
<evidence type="ECO:0000256" key="7">
    <source>
        <dbReference type="ARBA" id="ARBA00022692"/>
    </source>
</evidence>
<dbReference type="InterPro" id="IPR036890">
    <property type="entry name" value="HATPase_C_sf"/>
</dbReference>
<keyword evidence="4" id="KW-1003">Cell membrane</keyword>
<keyword evidence="4" id="KW-0997">Cell inner membrane</keyword>
<dbReference type="GO" id="GO:0005886">
    <property type="term" value="C:plasma membrane"/>
    <property type="evidence" value="ECO:0007669"/>
    <property type="project" value="UniProtKB-SubCell"/>
</dbReference>
<dbReference type="PANTHER" id="PTHR44936:SF5">
    <property type="entry name" value="SENSOR HISTIDINE KINASE ENVZ"/>
    <property type="match status" value="1"/>
</dbReference>
<evidence type="ECO:0000256" key="12">
    <source>
        <dbReference type="ARBA" id="ARBA00023012"/>
    </source>
</evidence>
<dbReference type="PANTHER" id="PTHR44936">
    <property type="entry name" value="SENSOR PROTEIN CREC"/>
    <property type="match status" value="1"/>
</dbReference>
<sequence>MVLLVIAAALAGTVVQFTIMFNGPPPGFGPVPIGRIAQVLRSGTLPDDAARRITLNRVSGDVFGRPDEQPSSARDAAIAERIGVPVERVRGFYLFPARDPTEDLRGSFTIALAQENGWLVAASPELPTFTSWHVRRLSIMLATVSLLSLFAWAVARRISRPIRHLADAATRARVGARSVIPMEGPREIRELAESLEAMQERILQQAEGRAAMLAAITHDLGTPLSRIAFWIEQLPDAARDRANGDIAEMREMLGAALRFTREDGSSVTHVRLDLGSLIESLVDDLAAAGRPVECAMGPRVVMRGDPAALRRMFVNLVENAVRYGDHAALAWSIVDGMAQVTVDDEGPGFSGDPEMLFAPFVRGEASRNRATGGTGLGLAIVKHIVEAHSGTVRLENRAGGGGRVRVRLPVE</sequence>
<keyword evidence="5" id="KW-0597">Phosphoprotein</keyword>
<dbReference type="InterPro" id="IPR004358">
    <property type="entry name" value="Sig_transdc_His_kin-like_C"/>
</dbReference>
<comment type="subcellular location">
    <subcellularLocation>
        <location evidence="2">Cell inner membrane</location>
        <topology evidence="2">Multi-pass membrane protein</topology>
    </subcellularLocation>
</comment>
<dbReference type="SMART" id="SM00387">
    <property type="entry name" value="HATPase_c"/>
    <property type="match status" value="1"/>
</dbReference>
<dbReference type="CDD" id="cd06225">
    <property type="entry name" value="HAMP"/>
    <property type="match status" value="1"/>
</dbReference>
<keyword evidence="6" id="KW-0808">Transferase</keyword>
<dbReference type="EMBL" id="CP010836">
    <property type="protein sequence ID" value="AJP74515.1"/>
    <property type="molecule type" value="Genomic_DNA"/>
</dbReference>
<dbReference type="KEGG" id="sphi:TS85_13665"/>
<dbReference type="SUPFAM" id="SSF55874">
    <property type="entry name" value="ATPase domain of HSP90 chaperone/DNA topoisomerase II/histidine kinase"/>
    <property type="match status" value="1"/>
</dbReference>
<organism evidence="17 18">
    <name type="scientific">Sphingomonas hengshuiensis</name>
    <dbReference type="NCBI Taxonomy" id="1609977"/>
    <lineage>
        <taxon>Bacteria</taxon>
        <taxon>Pseudomonadati</taxon>
        <taxon>Pseudomonadota</taxon>
        <taxon>Alphaproteobacteria</taxon>
        <taxon>Sphingomonadales</taxon>
        <taxon>Sphingomonadaceae</taxon>
        <taxon>Sphingomonas</taxon>
    </lineage>
</organism>
<keyword evidence="9 17" id="KW-0418">Kinase</keyword>
<dbReference type="SMART" id="SM00304">
    <property type="entry name" value="HAMP"/>
    <property type="match status" value="1"/>
</dbReference>
<gene>
    <name evidence="17" type="ORF">TS85_13665</name>
</gene>
<proteinExistence type="predicted"/>
<evidence type="ECO:0000313" key="18">
    <source>
        <dbReference type="Proteomes" id="UP000032300"/>
    </source>
</evidence>
<dbReference type="InterPro" id="IPR036097">
    <property type="entry name" value="HisK_dim/P_sf"/>
</dbReference>
<keyword evidence="11 14" id="KW-1133">Transmembrane helix</keyword>
<dbReference type="Pfam" id="PF00672">
    <property type="entry name" value="HAMP"/>
    <property type="match status" value="1"/>
</dbReference>
<dbReference type="Gene3D" id="1.10.287.130">
    <property type="match status" value="1"/>
</dbReference>
<evidence type="ECO:0000256" key="13">
    <source>
        <dbReference type="ARBA" id="ARBA00023136"/>
    </source>
</evidence>
<dbReference type="PROSITE" id="PS50885">
    <property type="entry name" value="HAMP"/>
    <property type="match status" value="1"/>
</dbReference>
<keyword evidence="8" id="KW-0547">Nucleotide-binding</keyword>
<keyword evidence="7 14" id="KW-0812">Transmembrane</keyword>
<name>A0A7U5BFW9_9SPHN</name>
<comment type="catalytic activity">
    <reaction evidence="1">
        <text>ATP + protein L-histidine = ADP + protein N-phospho-L-histidine.</text>
        <dbReference type="EC" id="2.7.13.3"/>
    </reaction>
</comment>
<dbReference type="PROSITE" id="PS50109">
    <property type="entry name" value="HIS_KIN"/>
    <property type="match status" value="1"/>
</dbReference>
<protein>
    <recommendedName>
        <fullName evidence="3">histidine kinase</fullName>
        <ecNumber evidence="3">2.7.13.3</ecNumber>
    </recommendedName>
</protein>
<evidence type="ECO:0000256" key="6">
    <source>
        <dbReference type="ARBA" id="ARBA00022679"/>
    </source>
</evidence>
<dbReference type="SUPFAM" id="SSF47384">
    <property type="entry name" value="Homodimeric domain of signal transducing histidine kinase"/>
    <property type="match status" value="1"/>
</dbReference>
<dbReference type="InterPro" id="IPR003594">
    <property type="entry name" value="HATPase_dom"/>
</dbReference>
<feature type="transmembrane region" description="Helical" evidence="14">
    <location>
        <begin position="137"/>
        <end position="155"/>
    </location>
</feature>
<evidence type="ECO:0000256" key="5">
    <source>
        <dbReference type="ARBA" id="ARBA00022553"/>
    </source>
</evidence>
<evidence type="ECO:0000256" key="14">
    <source>
        <dbReference type="SAM" id="Phobius"/>
    </source>
</evidence>